<keyword evidence="15" id="KW-1185">Reference proteome</keyword>
<dbReference type="Gene3D" id="3.30.450.270">
    <property type="match status" value="1"/>
</dbReference>
<evidence type="ECO:0000256" key="4">
    <source>
        <dbReference type="ARBA" id="ARBA00022543"/>
    </source>
</evidence>
<dbReference type="SUPFAM" id="SSF55781">
    <property type="entry name" value="GAF domain-like"/>
    <property type="match status" value="2"/>
</dbReference>
<evidence type="ECO:0000256" key="3">
    <source>
        <dbReference type="ARBA" id="ARBA00012438"/>
    </source>
</evidence>
<dbReference type="Pfam" id="PF08446">
    <property type="entry name" value="PAS_2"/>
    <property type="match status" value="1"/>
</dbReference>
<proteinExistence type="inferred from homology"/>
<dbReference type="InterPro" id="IPR036097">
    <property type="entry name" value="HisK_dim/P_sf"/>
</dbReference>
<dbReference type="InterPro" id="IPR013654">
    <property type="entry name" value="PAS_2"/>
</dbReference>
<dbReference type="KEGG" id="emar:D1013_13115"/>
<dbReference type="PANTHER" id="PTHR43304">
    <property type="entry name" value="PHYTOCHROME-LIKE PROTEIN CPH1"/>
    <property type="match status" value="1"/>
</dbReference>
<name>A0A3G2L7K4_9FLAO</name>
<evidence type="ECO:0000256" key="6">
    <source>
        <dbReference type="ARBA" id="ARBA00022606"/>
    </source>
</evidence>
<evidence type="ECO:0000256" key="9">
    <source>
        <dbReference type="ARBA" id="ARBA00022991"/>
    </source>
</evidence>
<dbReference type="InterPro" id="IPR003018">
    <property type="entry name" value="GAF"/>
</dbReference>
<dbReference type="GO" id="GO:0000155">
    <property type="term" value="F:phosphorelay sensor kinase activity"/>
    <property type="evidence" value="ECO:0007669"/>
    <property type="project" value="InterPro"/>
</dbReference>
<evidence type="ECO:0000256" key="10">
    <source>
        <dbReference type="ARBA" id="ARBA00023170"/>
    </source>
</evidence>
<dbReference type="PROSITE" id="PS50109">
    <property type="entry name" value="HIS_KIN"/>
    <property type="match status" value="1"/>
</dbReference>
<dbReference type="InterPro" id="IPR016132">
    <property type="entry name" value="Phyto_chromo_attachment"/>
</dbReference>
<dbReference type="EMBL" id="CP032050">
    <property type="protein sequence ID" value="AYN68249.1"/>
    <property type="molecule type" value="Genomic_DNA"/>
</dbReference>
<keyword evidence="5" id="KW-0597">Phosphoprotein</keyword>
<dbReference type="InterPro" id="IPR005467">
    <property type="entry name" value="His_kinase_dom"/>
</dbReference>
<dbReference type="RefSeq" id="WP_121849264.1">
    <property type="nucleotide sequence ID" value="NZ_CP032050.1"/>
</dbReference>
<accession>A0A3G2L7K4</accession>
<dbReference type="Gene3D" id="3.30.565.10">
    <property type="entry name" value="Histidine kinase-like ATPase, C-terminal domain"/>
    <property type="match status" value="1"/>
</dbReference>
<sequence length="748" mass="86130">MKIKDIVNRDVVNLENCEDEAIHIPGLIQPHGFLISIDADKEIINVCSENISQFLDYRYNEILGKRIDDILGKDFKETLREFKSNSLEKKTVFLTYNDQSYALTIHKSQENIIFEAEPNKVPLNEEGNLFESSKRLLSSIEDTNSLKELSQSVATAIKNITGYDRVMIYKFDHEYNGEVYAEVREEHLEPFLGLHYPHTDIPPQARALYIKNLLRIIGNIDYVPAKLYTYVESKVDTLDLSLSVLRSVSPIHVEYLKNMGVGATLTVSLIHKGKLWGLVACHHYSTKFLSQETRNAVKLYGYFITSQIDVRILNEQYEVAKKANEYVDKLSSKSLEFKRDSLTSLFQDDAIYQLCNGSGFSACIDGKVYSNGETPTEEDIRLISEVLFDIQSDGKVITSTFPRQNKGLGSVAEKFPGINFHMLDDTNYLMWFREPTIKNIKWAGDPSKAIEKDKKGLSPRKSFETFTENVKDTSKPWLQPEIDACNKFKFFFQSFLRAILTNEDKEKQRILTENLKAVNSELENIGWISAHDLQEPLRKIRMMASTMLEDQQRFQVTEVAEKRISRMSKSAERMQTLIKDILEYNRASSEEDNFEKVDLNDLLQEIKKELKETLEEEKAELVIEGYLPEVSGLQFLIKQCLLNPIHNAIKFKHPDRRLRIRIFDDQNHSKSDMYSVISIQDNGIGFDNQHNEKIFKIFSRLHSKSDYEGTGIGLAFCKKIMLKHRGFIDAQGQPNEGATIRLYFPKVS</sequence>
<dbReference type="Pfam" id="PF02518">
    <property type="entry name" value="HATPase_c"/>
    <property type="match status" value="1"/>
</dbReference>
<dbReference type="AlphaFoldDB" id="A0A3G2L7K4"/>
<dbReference type="InterPro" id="IPR001294">
    <property type="entry name" value="Phytochrome"/>
</dbReference>
<evidence type="ECO:0000256" key="7">
    <source>
        <dbReference type="ARBA" id="ARBA00022679"/>
    </source>
</evidence>
<dbReference type="PRINTS" id="PR01033">
    <property type="entry name" value="PHYTOCHROME"/>
</dbReference>
<dbReference type="SMART" id="SM00388">
    <property type="entry name" value="HisKA"/>
    <property type="match status" value="1"/>
</dbReference>
<comment type="similarity">
    <text evidence="2">In the N-terminal section; belongs to the phytochrome family.</text>
</comment>
<evidence type="ECO:0000259" key="13">
    <source>
        <dbReference type="PROSITE" id="PS50109"/>
    </source>
</evidence>
<dbReference type="GO" id="GO:0009584">
    <property type="term" value="P:detection of visible light"/>
    <property type="evidence" value="ECO:0007669"/>
    <property type="project" value="InterPro"/>
</dbReference>
<gene>
    <name evidence="14" type="ORF">D1013_13115</name>
</gene>
<evidence type="ECO:0000313" key="14">
    <source>
        <dbReference type="EMBL" id="AYN68249.1"/>
    </source>
</evidence>
<evidence type="ECO:0000256" key="8">
    <source>
        <dbReference type="ARBA" id="ARBA00022777"/>
    </source>
</evidence>
<dbReference type="OrthoDB" id="9766459at2"/>
<dbReference type="InterPro" id="IPR035965">
    <property type="entry name" value="PAS-like_dom_sf"/>
</dbReference>
<dbReference type="GO" id="GO:0009881">
    <property type="term" value="F:photoreceptor activity"/>
    <property type="evidence" value="ECO:0007669"/>
    <property type="project" value="UniProtKB-KW"/>
</dbReference>
<dbReference type="InterPro" id="IPR036890">
    <property type="entry name" value="HATPase_C_sf"/>
</dbReference>
<keyword evidence="10" id="KW-0675">Receptor</keyword>
<keyword evidence="9" id="KW-0157">Chromophore</keyword>
<dbReference type="Gene3D" id="3.30.450.20">
    <property type="entry name" value="PAS domain"/>
    <property type="match status" value="1"/>
</dbReference>
<dbReference type="SUPFAM" id="SSF55874">
    <property type="entry name" value="ATPase domain of HSP90 chaperone/DNA topoisomerase II/histidine kinase"/>
    <property type="match status" value="1"/>
</dbReference>
<dbReference type="InterPro" id="IPR013515">
    <property type="entry name" value="Phytochrome_cen-reg"/>
</dbReference>
<dbReference type="PROSITE" id="PS50046">
    <property type="entry name" value="PHYTOCHROME_2"/>
    <property type="match status" value="1"/>
</dbReference>
<dbReference type="SMART" id="SM00387">
    <property type="entry name" value="HATPase_c"/>
    <property type="match status" value="1"/>
</dbReference>
<organism evidence="14 15">
    <name type="scientific">Euzebyella marina</name>
    <dbReference type="NCBI Taxonomy" id="1761453"/>
    <lineage>
        <taxon>Bacteria</taxon>
        <taxon>Pseudomonadati</taxon>
        <taxon>Bacteroidota</taxon>
        <taxon>Flavobacteriia</taxon>
        <taxon>Flavobacteriales</taxon>
        <taxon>Flavobacteriaceae</taxon>
        <taxon>Euzebyella</taxon>
    </lineage>
</organism>
<dbReference type="CDD" id="cd00082">
    <property type="entry name" value="HisKA"/>
    <property type="match status" value="1"/>
</dbReference>
<evidence type="ECO:0000259" key="12">
    <source>
        <dbReference type="PROSITE" id="PS50046"/>
    </source>
</evidence>
<dbReference type="InterPro" id="IPR043150">
    <property type="entry name" value="Phytochrome_PHY_sf"/>
</dbReference>
<dbReference type="SUPFAM" id="SSF47384">
    <property type="entry name" value="Homodimeric domain of signal transducing histidine kinase"/>
    <property type="match status" value="1"/>
</dbReference>
<dbReference type="InterPro" id="IPR029016">
    <property type="entry name" value="GAF-like_dom_sf"/>
</dbReference>
<evidence type="ECO:0000256" key="11">
    <source>
        <dbReference type="SAM" id="Coils"/>
    </source>
</evidence>
<keyword evidence="7" id="KW-0808">Transferase</keyword>
<protein>
    <recommendedName>
        <fullName evidence="3">histidine kinase</fullName>
        <ecNumber evidence="3">2.7.13.3</ecNumber>
    </recommendedName>
</protein>
<comment type="catalytic activity">
    <reaction evidence="1">
        <text>ATP + protein L-histidine = ADP + protein N-phospho-L-histidine.</text>
        <dbReference type="EC" id="2.7.13.3"/>
    </reaction>
</comment>
<dbReference type="Gene3D" id="1.10.287.130">
    <property type="match status" value="1"/>
</dbReference>
<dbReference type="InterPro" id="IPR003594">
    <property type="entry name" value="HATPase_dom"/>
</dbReference>
<evidence type="ECO:0000313" key="15">
    <source>
        <dbReference type="Proteomes" id="UP000276309"/>
    </source>
</evidence>
<dbReference type="InterPro" id="IPR003661">
    <property type="entry name" value="HisK_dim/P_dom"/>
</dbReference>
<dbReference type="GO" id="GO:0006355">
    <property type="term" value="P:regulation of DNA-templated transcription"/>
    <property type="evidence" value="ECO:0007669"/>
    <property type="project" value="InterPro"/>
</dbReference>
<dbReference type="Gene3D" id="3.30.450.40">
    <property type="match status" value="1"/>
</dbReference>
<keyword evidence="11" id="KW-0175">Coiled coil</keyword>
<dbReference type="Pfam" id="PF00360">
    <property type="entry name" value="PHY"/>
    <property type="match status" value="1"/>
</dbReference>
<dbReference type="Proteomes" id="UP000276309">
    <property type="component" value="Chromosome"/>
</dbReference>
<dbReference type="EC" id="2.7.13.3" evidence="3"/>
<keyword evidence="8" id="KW-0418">Kinase</keyword>
<dbReference type="Pfam" id="PF01590">
    <property type="entry name" value="GAF"/>
    <property type="match status" value="1"/>
</dbReference>
<feature type="domain" description="Phytochrome chromophore attachment site" evidence="12">
    <location>
        <begin position="145"/>
        <end position="306"/>
    </location>
</feature>
<feature type="coiled-coil region" evidence="11">
    <location>
        <begin position="596"/>
        <end position="624"/>
    </location>
</feature>
<feature type="domain" description="Histidine kinase" evidence="13">
    <location>
        <begin position="528"/>
        <end position="748"/>
    </location>
</feature>
<dbReference type="PANTHER" id="PTHR43304:SF1">
    <property type="entry name" value="PAC DOMAIN-CONTAINING PROTEIN"/>
    <property type="match status" value="1"/>
</dbReference>
<dbReference type="Pfam" id="PF00512">
    <property type="entry name" value="HisKA"/>
    <property type="match status" value="1"/>
</dbReference>
<dbReference type="SMART" id="SM00065">
    <property type="entry name" value="GAF"/>
    <property type="match status" value="1"/>
</dbReference>
<keyword evidence="4" id="KW-0600">Photoreceptor protein</keyword>
<dbReference type="InterPro" id="IPR052162">
    <property type="entry name" value="Sensor_kinase/Photoreceptor"/>
</dbReference>
<dbReference type="SUPFAM" id="SSF55785">
    <property type="entry name" value="PYP-like sensor domain (PAS domain)"/>
    <property type="match status" value="1"/>
</dbReference>
<keyword evidence="6" id="KW-0716">Sensory transduction</keyword>
<evidence type="ECO:0000256" key="5">
    <source>
        <dbReference type="ARBA" id="ARBA00022553"/>
    </source>
</evidence>
<evidence type="ECO:0000256" key="1">
    <source>
        <dbReference type="ARBA" id="ARBA00000085"/>
    </source>
</evidence>
<evidence type="ECO:0000256" key="2">
    <source>
        <dbReference type="ARBA" id="ARBA00006402"/>
    </source>
</evidence>
<reference evidence="14 15" key="1">
    <citation type="submission" date="2018-08" db="EMBL/GenBank/DDBJ databases">
        <title>The reduced genetic potential of extracellular carbohydrate catabolism in Euzebyella marina RN62, a Flavobacteriia bacterium isolated from the hadal water.</title>
        <authorList>
            <person name="Xue C."/>
        </authorList>
    </citation>
    <scope>NUCLEOTIDE SEQUENCE [LARGE SCALE GENOMIC DNA]</scope>
    <source>
        <strain evidence="14 15">RN62</strain>
    </source>
</reference>